<proteinExistence type="predicted"/>
<gene>
    <name evidence="2" type="ORF">EXIGLDRAFT_638638</name>
</gene>
<organism evidence="2 3">
    <name type="scientific">Exidia glandulosa HHB12029</name>
    <dbReference type="NCBI Taxonomy" id="1314781"/>
    <lineage>
        <taxon>Eukaryota</taxon>
        <taxon>Fungi</taxon>
        <taxon>Dikarya</taxon>
        <taxon>Basidiomycota</taxon>
        <taxon>Agaricomycotina</taxon>
        <taxon>Agaricomycetes</taxon>
        <taxon>Auriculariales</taxon>
        <taxon>Exidiaceae</taxon>
        <taxon>Exidia</taxon>
    </lineage>
</organism>
<evidence type="ECO:0000313" key="3">
    <source>
        <dbReference type="Proteomes" id="UP000077266"/>
    </source>
</evidence>
<dbReference type="AlphaFoldDB" id="A0A165NPR4"/>
<dbReference type="EMBL" id="KV425896">
    <property type="protein sequence ID" value="KZW01044.1"/>
    <property type="molecule type" value="Genomic_DNA"/>
</dbReference>
<accession>A0A165NPR4</accession>
<dbReference type="STRING" id="1314781.A0A165NPR4"/>
<feature type="signal peptide" evidence="1">
    <location>
        <begin position="1"/>
        <end position="18"/>
    </location>
</feature>
<dbReference type="InParanoid" id="A0A165NPR4"/>
<sequence length="322" mass="35429">MLSIIVLATIALALPTSASLGKPVLFKDGIDAHVGASFWANLKPAKVTSDQWSWGWIPQTCRNNAKDNGVSPYDMEVFNVRYADCAMAWVFCRHHRADLSQAEMIDLFGRLPVHERQWVRHVMAFPGNTPGIISAYASNGDIAMQGDTASPMFFQHETTHVLDFYRNNGSSSTAQWKAAIAKDSCVPEDYSNTNEIEDYATIGLMSLYEIITPGGLDPIGNWRCLVNQKNALDAFQRSDMIPGGTCSRRTPNDLNVKMGPAAGLVAQINGPVSPPEGVTLGNLPAPFKVGPHAFQNFVRNETEMRKAKVLQEKWMSEGNRNA</sequence>
<keyword evidence="3" id="KW-1185">Reference proteome</keyword>
<evidence type="ECO:0000313" key="2">
    <source>
        <dbReference type="EMBL" id="KZW01044.1"/>
    </source>
</evidence>
<protein>
    <recommendedName>
        <fullName evidence="4">Conidiation-specific protein 13</fullName>
    </recommendedName>
</protein>
<dbReference type="OrthoDB" id="2142213at2759"/>
<dbReference type="Proteomes" id="UP000077266">
    <property type="component" value="Unassembled WGS sequence"/>
</dbReference>
<reference evidence="2 3" key="1">
    <citation type="journal article" date="2016" name="Mol. Biol. Evol.">
        <title>Comparative Genomics of Early-Diverging Mushroom-Forming Fungi Provides Insights into the Origins of Lignocellulose Decay Capabilities.</title>
        <authorList>
            <person name="Nagy L.G."/>
            <person name="Riley R."/>
            <person name="Tritt A."/>
            <person name="Adam C."/>
            <person name="Daum C."/>
            <person name="Floudas D."/>
            <person name="Sun H."/>
            <person name="Yadav J.S."/>
            <person name="Pangilinan J."/>
            <person name="Larsson K.H."/>
            <person name="Matsuura K."/>
            <person name="Barry K."/>
            <person name="Labutti K."/>
            <person name="Kuo R."/>
            <person name="Ohm R.A."/>
            <person name="Bhattacharya S.S."/>
            <person name="Shirouzu T."/>
            <person name="Yoshinaga Y."/>
            <person name="Martin F.M."/>
            <person name="Grigoriev I.V."/>
            <person name="Hibbett D.S."/>
        </authorList>
    </citation>
    <scope>NUCLEOTIDE SEQUENCE [LARGE SCALE GENOMIC DNA]</scope>
    <source>
        <strain evidence="2 3">HHB12029</strain>
    </source>
</reference>
<evidence type="ECO:0000256" key="1">
    <source>
        <dbReference type="SAM" id="SignalP"/>
    </source>
</evidence>
<keyword evidence="1" id="KW-0732">Signal</keyword>
<name>A0A165NPR4_EXIGL</name>
<feature type="chain" id="PRO_5007863339" description="Conidiation-specific protein 13" evidence="1">
    <location>
        <begin position="19"/>
        <end position="322"/>
    </location>
</feature>
<evidence type="ECO:0008006" key="4">
    <source>
        <dbReference type="Google" id="ProtNLM"/>
    </source>
</evidence>